<dbReference type="AlphaFoldDB" id="A0A2G5IAG2"/>
<evidence type="ECO:0000313" key="3">
    <source>
        <dbReference type="EMBL" id="WPA95700.1"/>
    </source>
</evidence>
<evidence type="ECO:0000313" key="4">
    <source>
        <dbReference type="Proteomes" id="UP000230605"/>
    </source>
</evidence>
<reference evidence="3 5" key="2">
    <citation type="submission" date="2023-09" db="EMBL/GenBank/DDBJ databases">
        <title>Complete-Gapless Cercospora beticola genome.</title>
        <authorList>
            <person name="Wyatt N.A."/>
            <person name="Spanner R.E."/>
            <person name="Bolton M.D."/>
        </authorList>
    </citation>
    <scope>NUCLEOTIDE SEQUENCE [LARGE SCALE GENOMIC DNA]</scope>
    <source>
        <strain evidence="3">Cb09-40</strain>
    </source>
</reference>
<organism evidence="2 4">
    <name type="scientific">Cercospora beticola</name>
    <name type="common">Sugarbeet leaf spot fungus</name>
    <dbReference type="NCBI Taxonomy" id="122368"/>
    <lineage>
        <taxon>Eukaryota</taxon>
        <taxon>Fungi</taxon>
        <taxon>Dikarya</taxon>
        <taxon>Ascomycota</taxon>
        <taxon>Pezizomycotina</taxon>
        <taxon>Dothideomycetes</taxon>
        <taxon>Dothideomycetidae</taxon>
        <taxon>Mycosphaerellales</taxon>
        <taxon>Mycosphaerellaceae</taxon>
        <taxon>Cercospora</taxon>
    </lineage>
</organism>
<name>A0A2G5IAG2_CERBT</name>
<accession>A0A2G5IAG2</accession>
<dbReference type="Proteomes" id="UP000230605">
    <property type="component" value="Chromosome 1"/>
</dbReference>
<dbReference type="Proteomes" id="UP001302367">
    <property type="component" value="Chromosome 1"/>
</dbReference>
<gene>
    <name evidence="2" type="ORF">CB0940_00290</name>
    <name evidence="3" type="ORF">RHO25_000303</name>
</gene>
<reference evidence="2 4" key="1">
    <citation type="submission" date="2015-10" db="EMBL/GenBank/DDBJ databases">
        <title>The cercosporin biosynthetic gene cluster was horizontally transferred to several fungal lineages and shown to be expanded in Cercospora beticola based on microsynteny with recipient genomes.</title>
        <authorList>
            <person name="De Jonge R."/>
            <person name="Ebert M.K."/>
            <person name="Suttle J.C."/>
            <person name="Jurick Ii W.M."/>
            <person name="Secor G.A."/>
            <person name="Thomma B.P."/>
            <person name="Van De Peer Y."/>
            <person name="Bolton M.D."/>
        </authorList>
    </citation>
    <scope>NUCLEOTIDE SEQUENCE [LARGE SCALE GENOMIC DNA]</scope>
    <source>
        <strain evidence="2 4">09-40</strain>
    </source>
</reference>
<feature type="region of interest" description="Disordered" evidence="1">
    <location>
        <begin position="1"/>
        <end position="68"/>
    </location>
</feature>
<sequence>MATPDGLTPLRIRGKRRGAPSEKWNAGKRRRPELQKRHNSVDIAKADESRSAKLRLRKSRESDDDSPLETLPAEVLQQIFEYAGNVDLAVVSRQLAAKLSKSHHLQYELTTRLLEPVLDPADGSEPSAAELHAATRLLDSRFMTWRFFTAWLRRQTNVALTGTSDDEPNFNELWKALRPDHALLPPRKLFLPPFTTEKVSFMSLLLQNVNDITLLDASYGEIAYEGLVAAIQSDMPDLVFLFLGVGLNSDTELLRTAVEAGCNQEIVQMLVDSDAARQRAAGRSKGEVDLLDPAIWAWAEHARKHGNDRGEWLVSYLQARQRKIVPSR</sequence>
<dbReference type="OrthoDB" id="4167490at2759"/>
<protein>
    <recommendedName>
        <fullName evidence="6">F-box domain-containing protein</fullName>
    </recommendedName>
</protein>
<dbReference type="EMBL" id="LKMD01000100">
    <property type="protein sequence ID" value="PIB01775.1"/>
    <property type="molecule type" value="Genomic_DNA"/>
</dbReference>
<keyword evidence="5" id="KW-1185">Reference proteome</keyword>
<dbReference type="EMBL" id="CP134184">
    <property type="protein sequence ID" value="WPA95700.1"/>
    <property type="molecule type" value="Genomic_DNA"/>
</dbReference>
<evidence type="ECO:0000256" key="1">
    <source>
        <dbReference type="SAM" id="MobiDB-lite"/>
    </source>
</evidence>
<evidence type="ECO:0000313" key="5">
    <source>
        <dbReference type="Proteomes" id="UP001302367"/>
    </source>
</evidence>
<proteinExistence type="predicted"/>
<evidence type="ECO:0008006" key="6">
    <source>
        <dbReference type="Google" id="ProtNLM"/>
    </source>
</evidence>
<feature type="compositionally biased region" description="Basic and acidic residues" evidence="1">
    <location>
        <begin position="32"/>
        <end position="51"/>
    </location>
</feature>
<evidence type="ECO:0000313" key="2">
    <source>
        <dbReference type="EMBL" id="PIB01775.1"/>
    </source>
</evidence>